<evidence type="ECO:0000313" key="6">
    <source>
        <dbReference type="Proteomes" id="UP000796880"/>
    </source>
</evidence>
<dbReference type="SUPFAM" id="SSF54001">
    <property type="entry name" value="Cysteine proteinases"/>
    <property type="match status" value="1"/>
</dbReference>
<evidence type="ECO:0000313" key="5">
    <source>
        <dbReference type="EMBL" id="KAF3452045.1"/>
    </source>
</evidence>
<evidence type="ECO:0000256" key="1">
    <source>
        <dbReference type="ARBA" id="ARBA00005234"/>
    </source>
</evidence>
<name>A0A8K0MNN4_9ROSA</name>
<comment type="similarity">
    <text evidence="1">Belongs to the peptidase C48 family.</text>
</comment>
<keyword evidence="6" id="KW-1185">Reference proteome</keyword>
<reference evidence="5" key="1">
    <citation type="submission" date="2020-03" db="EMBL/GenBank/DDBJ databases">
        <title>A high-quality chromosome-level genome assembly of a woody plant with both climbing and erect habits, Rhamnella rubrinervis.</title>
        <authorList>
            <person name="Lu Z."/>
            <person name="Yang Y."/>
            <person name="Zhu X."/>
            <person name="Sun Y."/>
        </authorList>
    </citation>
    <scope>NUCLEOTIDE SEQUENCE</scope>
    <source>
        <strain evidence="5">BYM</strain>
        <tissue evidence="5">Leaf</tissue>
    </source>
</reference>
<dbReference type="OrthoDB" id="1302742at2759"/>
<organism evidence="5 6">
    <name type="scientific">Rhamnella rubrinervis</name>
    <dbReference type="NCBI Taxonomy" id="2594499"/>
    <lineage>
        <taxon>Eukaryota</taxon>
        <taxon>Viridiplantae</taxon>
        <taxon>Streptophyta</taxon>
        <taxon>Embryophyta</taxon>
        <taxon>Tracheophyta</taxon>
        <taxon>Spermatophyta</taxon>
        <taxon>Magnoliopsida</taxon>
        <taxon>eudicotyledons</taxon>
        <taxon>Gunneridae</taxon>
        <taxon>Pentapetalae</taxon>
        <taxon>rosids</taxon>
        <taxon>fabids</taxon>
        <taxon>Rosales</taxon>
        <taxon>Rhamnaceae</taxon>
        <taxon>rhamnoid group</taxon>
        <taxon>Rhamneae</taxon>
        <taxon>Rhamnella</taxon>
    </lineage>
</organism>
<evidence type="ECO:0000256" key="2">
    <source>
        <dbReference type="ARBA" id="ARBA00022670"/>
    </source>
</evidence>
<dbReference type="GO" id="GO:0006508">
    <property type="term" value="P:proteolysis"/>
    <property type="evidence" value="ECO:0007669"/>
    <property type="project" value="UniProtKB-KW"/>
</dbReference>
<dbReference type="GO" id="GO:0008234">
    <property type="term" value="F:cysteine-type peptidase activity"/>
    <property type="evidence" value="ECO:0007669"/>
    <property type="project" value="InterPro"/>
</dbReference>
<evidence type="ECO:0000259" key="4">
    <source>
        <dbReference type="PROSITE" id="PS50600"/>
    </source>
</evidence>
<dbReference type="AlphaFoldDB" id="A0A8K0MNN4"/>
<protein>
    <recommendedName>
        <fullName evidence="4">Ubiquitin-like protease family profile domain-containing protein</fullName>
    </recommendedName>
</protein>
<dbReference type="InterPro" id="IPR003653">
    <property type="entry name" value="Peptidase_C48_C"/>
</dbReference>
<gene>
    <name evidence="5" type="ORF">FNV43_RR08141</name>
</gene>
<dbReference type="Pfam" id="PF02902">
    <property type="entry name" value="Peptidase_C48"/>
    <property type="match status" value="1"/>
</dbReference>
<keyword evidence="2" id="KW-0645">Protease</keyword>
<accession>A0A8K0MNN4</accession>
<keyword evidence="3" id="KW-0378">Hydrolase</keyword>
<feature type="domain" description="Ubiquitin-like protease family profile" evidence="4">
    <location>
        <begin position="1"/>
        <end position="107"/>
    </location>
</feature>
<sequence>MTSGAWLHSDESFYYRFEAHAPVIQKKYIHPNERSPSPSCDWTLDMNDDTMTNYVKGISTLLSRSWRDVDRVYVPVNNENKHWLAAEVDLVRRHVTLYDSSCTASND</sequence>
<dbReference type="EMBL" id="VOIH02000003">
    <property type="protein sequence ID" value="KAF3452045.1"/>
    <property type="molecule type" value="Genomic_DNA"/>
</dbReference>
<dbReference type="PROSITE" id="PS50600">
    <property type="entry name" value="ULP_PROTEASE"/>
    <property type="match status" value="1"/>
</dbReference>
<comment type="caution">
    <text evidence="5">The sequence shown here is derived from an EMBL/GenBank/DDBJ whole genome shotgun (WGS) entry which is preliminary data.</text>
</comment>
<dbReference type="Gene3D" id="3.40.395.10">
    <property type="entry name" value="Adenoviral Proteinase, Chain A"/>
    <property type="match status" value="1"/>
</dbReference>
<proteinExistence type="inferred from homology"/>
<dbReference type="InterPro" id="IPR038765">
    <property type="entry name" value="Papain-like_cys_pep_sf"/>
</dbReference>
<evidence type="ECO:0000256" key="3">
    <source>
        <dbReference type="ARBA" id="ARBA00022801"/>
    </source>
</evidence>
<dbReference type="Proteomes" id="UP000796880">
    <property type="component" value="Unassembled WGS sequence"/>
</dbReference>